<accession>A0A401UVR9</accession>
<evidence type="ECO:0000313" key="3">
    <source>
        <dbReference type="Proteomes" id="UP000288246"/>
    </source>
</evidence>
<dbReference type="Proteomes" id="UP000288246">
    <property type="component" value="Unassembled WGS sequence"/>
</dbReference>
<evidence type="ECO:0000313" key="2">
    <source>
        <dbReference type="EMBL" id="GCD18777.1"/>
    </source>
</evidence>
<protein>
    <submittedName>
        <fullName evidence="2">Uncharacterized protein</fullName>
    </submittedName>
</protein>
<comment type="caution">
    <text evidence="2">The sequence shown here is derived from an EMBL/GenBank/DDBJ whole genome shotgun (WGS) entry which is preliminary data.</text>
</comment>
<evidence type="ECO:0000256" key="1">
    <source>
        <dbReference type="SAM" id="MobiDB-lite"/>
    </source>
</evidence>
<gene>
    <name evidence="2" type="ORF">CTKZ_03390</name>
</gene>
<name>A0A401UVR9_9CELL</name>
<reference evidence="2 3" key="1">
    <citation type="submission" date="2018-11" db="EMBL/GenBank/DDBJ databases">
        <title>Draft genome sequence of Cellulomonas takizawaensis strain TKZ-21.</title>
        <authorList>
            <person name="Yamamura H."/>
            <person name="Hayashi T."/>
            <person name="Hamada M."/>
            <person name="Serisawa Y."/>
            <person name="Matsuyama K."/>
            <person name="Nakagawa Y."/>
            <person name="Otoguro M."/>
            <person name="Yanagida F."/>
            <person name="Hayakawa M."/>
        </authorList>
    </citation>
    <scope>NUCLEOTIDE SEQUENCE [LARGE SCALE GENOMIC DNA]</scope>
    <source>
        <strain evidence="2 3">TKZ-21</strain>
    </source>
</reference>
<dbReference type="EMBL" id="BHYL01000028">
    <property type="protein sequence ID" value="GCD18777.1"/>
    <property type="molecule type" value="Genomic_DNA"/>
</dbReference>
<sequence length="94" mass="9354">MTPIELQGAGLASLRPAATDEASGASASTCSWVHVGTRASVAVGPDTSGASAPVARGERTRFARLPDGRPGAALQSPVATGRDGSLDHCDQDPG</sequence>
<feature type="compositionally biased region" description="Basic and acidic residues" evidence="1">
    <location>
        <begin position="84"/>
        <end position="94"/>
    </location>
</feature>
<feature type="region of interest" description="Disordered" evidence="1">
    <location>
        <begin position="42"/>
        <end position="94"/>
    </location>
</feature>
<feature type="compositionally biased region" description="Basic and acidic residues" evidence="1">
    <location>
        <begin position="56"/>
        <end position="67"/>
    </location>
</feature>
<organism evidence="2 3">
    <name type="scientific">Cellulomonas algicola</name>
    <dbReference type="NCBI Taxonomy" id="2071633"/>
    <lineage>
        <taxon>Bacteria</taxon>
        <taxon>Bacillati</taxon>
        <taxon>Actinomycetota</taxon>
        <taxon>Actinomycetes</taxon>
        <taxon>Micrococcales</taxon>
        <taxon>Cellulomonadaceae</taxon>
        <taxon>Cellulomonas</taxon>
    </lineage>
</organism>
<keyword evidence="3" id="KW-1185">Reference proteome</keyword>
<proteinExistence type="predicted"/>
<dbReference type="AlphaFoldDB" id="A0A401UVR9"/>
<feature type="region of interest" description="Disordered" evidence="1">
    <location>
        <begin position="1"/>
        <end position="28"/>
    </location>
</feature>